<evidence type="ECO:0000313" key="2">
    <source>
        <dbReference type="Proteomes" id="UP000325440"/>
    </source>
</evidence>
<sequence>MSQTKYLENLLHTFGMNKCKPILTPMKKKLKFEKKGSTSKPYHKLMGCLMYVMIQTRPDLKTAVNYFNRHQSKATDDNFNHFKILLRYLKDTISFGMTYIKNNNIHPLQGFVDADFANDINDRKSTSGYLYQVFDFTVSWFTRKQSTIAFSSTEAEYLALASAIQEGMWLKGLLVEMRIITDKDYILLHEDNQSCIRIANEPKKHQRLNHLDTKYNFIHEAISTNQIKLAYV</sequence>
<organism evidence="1 2">
    <name type="scientific">Cinara cedri</name>
    <dbReference type="NCBI Taxonomy" id="506608"/>
    <lineage>
        <taxon>Eukaryota</taxon>
        <taxon>Metazoa</taxon>
        <taxon>Ecdysozoa</taxon>
        <taxon>Arthropoda</taxon>
        <taxon>Hexapoda</taxon>
        <taxon>Insecta</taxon>
        <taxon>Pterygota</taxon>
        <taxon>Neoptera</taxon>
        <taxon>Paraneoptera</taxon>
        <taxon>Hemiptera</taxon>
        <taxon>Sternorrhyncha</taxon>
        <taxon>Aphidomorpha</taxon>
        <taxon>Aphidoidea</taxon>
        <taxon>Aphididae</taxon>
        <taxon>Lachninae</taxon>
        <taxon>Cinara</taxon>
    </lineage>
</organism>
<dbReference type="Proteomes" id="UP000325440">
    <property type="component" value="Unassembled WGS sequence"/>
</dbReference>
<dbReference type="CDD" id="cd09272">
    <property type="entry name" value="RNase_HI_RT_Ty1"/>
    <property type="match status" value="1"/>
</dbReference>
<dbReference type="SUPFAM" id="SSF56672">
    <property type="entry name" value="DNA/RNA polymerases"/>
    <property type="match status" value="1"/>
</dbReference>
<dbReference type="OrthoDB" id="6629679at2759"/>
<gene>
    <name evidence="1" type="ORF">CINCED_3A017813</name>
</gene>
<protein>
    <submittedName>
        <fullName evidence="1">Uncharacterized protein</fullName>
    </submittedName>
</protein>
<keyword evidence="2" id="KW-1185">Reference proteome</keyword>
<dbReference type="GO" id="GO:0071897">
    <property type="term" value="P:DNA biosynthetic process"/>
    <property type="evidence" value="ECO:0007669"/>
    <property type="project" value="UniProtKB-ARBA"/>
</dbReference>
<accession>A0A5E4MZ34</accession>
<dbReference type="EMBL" id="CABPRJ010001451">
    <property type="protein sequence ID" value="VVC37624.1"/>
    <property type="molecule type" value="Genomic_DNA"/>
</dbReference>
<dbReference type="PANTHER" id="PTHR11439:SF483">
    <property type="entry name" value="PEPTIDE SYNTHASE GLIP-LIKE, PUTATIVE (AFU_ORTHOLOGUE AFUA_3G12920)-RELATED"/>
    <property type="match status" value="1"/>
</dbReference>
<dbReference type="InterPro" id="IPR043502">
    <property type="entry name" value="DNA/RNA_pol_sf"/>
</dbReference>
<evidence type="ECO:0000313" key="1">
    <source>
        <dbReference type="EMBL" id="VVC37624.1"/>
    </source>
</evidence>
<proteinExistence type="predicted"/>
<dbReference type="AlphaFoldDB" id="A0A5E4MZ34"/>
<name>A0A5E4MZ34_9HEMI</name>
<dbReference type="PANTHER" id="PTHR11439">
    <property type="entry name" value="GAG-POL-RELATED RETROTRANSPOSON"/>
    <property type="match status" value="1"/>
</dbReference>
<reference evidence="1 2" key="1">
    <citation type="submission" date="2019-08" db="EMBL/GenBank/DDBJ databases">
        <authorList>
            <person name="Alioto T."/>
            <person name="Alioto T."/>
            <person name="Gomez Garrido J."/>
        </authorList>
    </citation>
    <scope>NUCLEOTIDE SEQUENCE [LARGE SCALE GENOMIC DNA]</scope>
</reference>